<feature type="region of interest" description="Disordered" evidence="1">
    <location>
        <begin position="60"/>
        <end position="84"/>
    </location>
</feature>
<dbReference type="GeneID" id="36588202"/>
<name>A0A2J6TCJ3_9HELO</name>
<dbReference type="RefSeq" id="XP_024737596.1">
    <property type="nucleotide sequence ID" value="XM_024880125.1"/>
</dbReference>
<evidence type="ECO:0000256" key="1">
    <source>
        <dbReference type="SAM" id="MobiDB-lite"/>
    </source>
</evidence>
<dbReference type="AlphaFoldDB" id="A0A2J6TCJ3"/>
<dbReference type="EMBL" id="KZ613788">
    <property type="protein sequence ID" value="PMD60692.1"/>
    <property type="molecule type" value="Genomic_DNA"/>
</dbReference>
<feature type="compositionally biased region" description="Polar residues" evidence="1">
    <location>
        <begin position="126"/>
        <end position="149"/>
    </location>
</feature>
<proteinExistence type="predicted"/>
<feature type="compositionally biased region" description="Polar residues" evidence="1">
    <location>
        <begin position="224"/>
        <end position="266"/>
    </location>
</feature>
<feature type="region of interest" description="Disordered" evidence="1">
    <location>
        <begin position="504"/>
        <end position="530"/>
    </location>
</feature>
<reference evidence="2 3" key="1">
    <citation type="submission" date="2016-04" db="EMBL/GenBank/DDBJ databases">
        <title>A degradative enzymes factory behind the ericoid mycorrhizal symbiosis.</title>
        <authorList>
            <consortium name="DOE Joint Genome Institute"/>
            <person name="Martino E."/>
            <person name="Morin E."/>
            <person name="Grelet G."/>
            <person name="Kuo A."/>
            <person name="Kohler A."/>
            <person name="Daghino S."/>
            <person name="Barry K."/>
            <person name="Choi C."/>
            <person name="Cichocki N."/>
            <person name="Clum A."/>
            <person name="Copeland A."/>
            <person name="Hainaut M."/>
            <person name="Haridas S."/>
            <person name="Labutti K."/>
            <person name="Lindquist E."/>
            <person name="Lipzen A."/>
            <person name="Khouja H.-R."/>
            <person name="Murat C."/>
            <person name="Ohm R."/>
            <person name="Olson A."/>
            <person name="Spatafora J."/>
            <person name="Veneault-Fourrey C."/>
            <person name="Henrissat B."/>
            <person name="Grigoriev I."/>
            <person name="Martin F."/>
            <person name="Perotto S."/>
        </authorList>
    </citation>
    <scope>NUCLEOTIDE SEQUENCE [LARGE SCALE GENOMIC DNA]</scope>
    <source>
        <strain evidence="2 3">E</strain>
    </source>
</reference>
<gene>
    <name evidence="2" type="ORF">K444DRAFT_612397</name>
</gene>
<accession>A0A2J6TCJ3</accession>
<feature type="region of interest" description="Disordered" evidence="1">
    <location>
        <begin position="108"/>
        <end position="149"/>
    </location>
</feature>
<keyword evidence="3" id="KW-1185">Reference proteome</keyword>
<dbReference type="InParanoid" id="A0A2J6TCJ3"/>
<organism evidence="2 3">
    <name type="scientific">Hyaloscypha bicolor E</name>
    <dbReference type="NCBI Taxonomy" id="1095630"/>
    <lineage>
        <taxon>Eukaryota</taxon>
        <taxon>Fungi</taxon>
        <taxon>Dikarya</taxon>
        <taxon>Ascomycota</taxon>
        <taxon>Pezizomycotina</taxon>
        <taxon>Leotiomycetes</taxon>
        <taxon>Helotiales</taxon>
        <taxon>Hyaloscyphaceae</taxon>
        <taxon>Hyaloscypha</taxon>
        <taxon>Hyaloscypha bicolor</taxon>
    </lineage>
</organism>
<sequence length="586" mass="65294">MDPITEEQFLTLRHWAFAIKRRPGNSAKLFLKLEKGLTEEQIDKWWDDAMVQISQGPCQLKFSPAPPPHLDTNDPNDSQSHQNLPLGSLLSAYEIPQIDQFSLTDNAGQLNPQEVEPPQAAHRVQRCSSANSSHSSYLGSTAPSTNRASSLLSVPSEDWEGINGLNRLSGASYGSSSLTDNTSSSLFSFTELLAEEEGNGNCLPESIDPAKLTTNYHSLAGPSTKVQQQRHPTSLPTHGNQQRRPQIASSSSSTSENLPRSDKTSGSFACTACQHSFSGKGEWKRHEGSQCEPQRLWICMLSDPAISTENGWICAFCLVLWLGPDRAGIDTHLEEEHKVSQCSRKSVEDRTFKRKDKLKDHVHRVHALSDNSRYWRAWNQKTAPQGKSAWGCGFCGAFLFTWEGRLEHIGEHYEKEHLDISQWSHSLTIKGLLRQPTASFNIQQEWRDLVKPHGDNNLGWLREDAEDLKRKLEFREGTPRSLAAEALKLAKILNQDGIPSSADSFWKNRVGRSSTPQDLNEAGDKEWPQKPVAPSLCLPGIAQVIENQSPWNLHIVDGTSRCSGDTAMIGSLPDVEMRDITSNYNV</sequence>
<evidence type="ECO:0000313" key="2">
    <source>
        <dbReference type="EMBL" id="PMD60692.1"/>
    </source>
</evidence>
<evidence type="ECO:0008006" key="4">
    <source>
        <dbReference type="Google" id="ProtNLM"/>
    </source>
</evidence>
<dbReference type="OrthoDB" id="10056939at2759"/>
<evidence type="ECO:0000313" key="3">
    <source>
        <dbReference type="Proteomes" id="UP000235371"/>
    </source>
</evidence>
<feature type="region of interest" description="Disordered" evidence="1">
    <location>
        <begin position="222"/>
        <end position="266"/>
    </location>
</feature>
<protein>
    <recommendedName>
        <fullName evidence="4">C2H2-type domain-containing protein</fullName>
    </recommendedName>
</protein>
<feature type="compositionally biased region" description="Polar residues" evidence="1">
    <location>
        <begin position="73"/>
        <end position="84"/>
    </location>
</feature>
<dbReference type="Proteomes" id="UP000235371">
    <property type="component" value="Unassembled WGS sequence"/>
</dbReference>